<comment type="caution">
    <text evidence="1">The sequence shown here is derived from an EMBL/GenBank/DDBJ whole genome shotgun (WGS) entry which is preliminary data.</text>
</comment>
<dbReference type="Proteomes" id="UP000539111">
    <property type="component" value="Unassembled WGS sequence"/>
</dbReference>
<keyword evidence="1" id="KW-0456">Lyase</keyword>
<name>A0A7Z0D2R3_9MICO</name>
<dbReference type="RefSeq" id="WP_179428014.1">
    <property type="nucleotide sequence ID" value="NZ_JACBZP010000001.1"/>
</dbReference>
<evidence type="ECO:0000313" key="2">
    <source>
        <dbReference type="Proteomes" id="UP000539111"/>
    </source>
</evidence>
<dbReference type="Gene3D" id="3.20.20.60">
    <property type="entry name" value="Phosphoenolpyruvate-binding domains"/>
    <property type="match status" value="1"/>
</dbReference>
<keyword evidence="2" id="KW-1185">Reference proteome</keyword>
<evidence type="ECO:0000313" key="1">
    <source>
        <dbReference type="EMBL" id="NYI67787.1"/>
    </source>
</evidence>
<dbReference type="PANTHER" id="PTHR42905">
    <property type="entry name" value="PHOSPHOENOLPYRUVATE CARBOXYLASE"/>
    <property type="match status" value="1"/>
</dbReference>
<dbReference type="CDD" id="cd00377">
    <property type="entry name" value="ICL_PEPM"/>
    <property type="match status" value="1"/>
</dbReference>
<reference evidence="1 2" key="1">
    <citation type="submission" date="2020-07" db="EMBL/GenBank/DDBJ databases">
        <title>Sequencing the genomes of 1000 actinobacteria strains.</title>
        <authorList>
            <person name="Klenk H.-P."/>
        </authorList>
    </citation>
    <scope>NUCLEOTIDE SEQUENCE [LARGE SCALE GENOMIC DNA]</scope>
    <source>
        <strain evidence="1 2">DSM 26341</strain>
    </source>
</reference>
<dbReference type="InterPro" id="IPR015813">
    <property type="entry name" value="Pyrv/PenolPyrv_kinase-like_dom"/>
</dbReference>
<dbReference type="Pfam" id="PF13714">
    <property type="entry name" value="PEP_mutase"/>
    <property type="match status" value="1"/>
</dbReference>
<protein>
    <submittedName>
        <fullName evidence="1">2-methylisocitrate lyase-like PEP mutase family enzyme</fullName>
    </submittedName>
</protein>
<dbReference type="EMBL" id="JACBZP010000001">
    <property type="protein sequence ID" value="NYI67787.1"/>
    <property type="molecule type" value="Genomic_DNA"/>
</dbReference>
<proteinExistence type="predicted"/>
<gene>
    <name evidence="1" type="ORF">BJY26_002093</name>
</gene>
<sequence>MGDRTACAKLATTLRDLHRPGDPLILPNVWDAAGARLVHEAGFAAVATSSGAVAESLGFADQEGTPAAEMFAAVGRVAASVPIAVTADLESGYRLSPDEFIDGMLAAGVVGCNLEDTVYPQGVLADPAAHADWLAGVRDASSRAGVDIVVNARVDVFLPGRVGSGVNPLAEALDRIRRYADAGADCVYPIGLTDPATIGAIVDGSPVPVNIMAVPGWIGMSHARDLGVARVSYGTGIWKDARAFLAKRLESVVGETRR</sequence>
<dbReference type="InterPro" id="IPR039556">
    <property type="entry name" value="ICL/PEPM"/>
</dbReference>
<dbReference type="GO" id="GO:0016829">
    <property type="term" value="F:lyase activity"/>
    <property type="evidence" value="ECO:0007669"/>
    <property type="project" value="UniProtKB-KW"/>
</dbReference>
<organism evidence="1 2">
    <name type="scientific">Spelaeicoccus albus</name>
    <dbReference type="NCBI Taxonomy" id="1280376"/>
    <lineage>
        <taxon>Bacteria</taxon>
        <taxon>Bacillati</taxon>
        <taxon>Actinomycetota</taxon>
        <taxon>Actinomycetes</taxon>
        <taxon>Micrococcales</taxon>
        <taxon>Brevibacteriaceae</taxon>
        <taxon>Spelaeicoccus</taxon>
    </lineage>
</organism>
<accession>A0A7Z0D2R3</accession>
<dbReference type="AlphaFoldDB" id="A0A7Z0D2R3"/>
<dbReference type="PANTHER" id="PTHR42905:SF16">
    <property type="entry name" value="CARBOXYPHOSPHONOENOLPYRUVATE PHOSPHONOMUTASE-LIKE PROTEIN (AFU_ORTHOLOGUE AFUA_5G07230)"/>
    <property type="match status" value="1"/>
</dbReference>
<dbReference type="InterPro" id="IPR040442">
    <property type="entry name" value="Pyrv_kinase-like_dom_sf"/>
</dbReference>
<dbReference type="SUPFAM" id="SSF51621">
    <property type="entry name" value="Phosphoenolpyruvate/pyruvate domain"/>
    <property type="match status" value="1"/>
</dbReference>